<dbReference type="PANTHER" id="PTHR31912">
    <property type="entry name" value="IP13529P"/>
    <property type="match status" value="1"/>
</dbReference>
<accession>A0ABM3ULJ2</accession>
<protein>
    <submittedName>
        <fullName evidence="3">Uncharacterized protein LOC131800730</fullName>
    </submittedName>
</protein>
<dbReference type="Proteomes" id="UP001652621">
    <property type="component" value="Unplaced"/>
</dbReference>
<keyword evidence="2" id="KW-1185">Reference proteome</keyword>
<evidence type="ECO:0000313" key="3">
    <source>
        <dbReference type="RefSeq" id="XP_058974396.1"/>
    </source>
</evidence>
<dbReference type="PANTHER" id="PTHR31912:SF34">
    <property type="entry name" value="NOTOCHORD-RELATED PROTEIN"/>
    <property type="match status" value="1"/>
</dbReference>
<proteinExistence type="predicted"/>
<organism evidence="2 3">
    <name type="scientific">Musca domestica</name>
    <name type="common">House fly</name>
    <dbReference type="NCBI Taxonomy" id="7370"/>
    <lineage>
        <taxon>Eukaryota</taxon>
        <taxon>Metazoa</taxon>
        <taxon>Ecdysozoa</taxon>
        <taxon>Arthropoda</taxon>
        <taxon>Hexapoda</taxon>
        <taxon>Insecta</taxon>
        <taxon>Pterygota</taxon>
        <taxon>Neoptera</taxon>
        <taxon>Endopterygota</taxon>
        <taxon>Diptera</taxon>
        <taxon>Brachycera</taxon>
        <taxon>Muscomorpha</taxon>
        <taxon>Muscoidea</taxon>
        <taxon>Muscidae</taxon>
        <taxon>Musca</taxon>
    </lineage>
</organism>
<evidence type="ECO:0000259" key="1">
    <source>
        <dbReference type="PROSITE" id="PS00028"/>
    </source>
</evidence>
<dbReference type="RefSeq" id="XP_058974396.1">
    <property type="nucleotide sequence ID" value="XM_059118413.1"/>
</dbReference>
<feature type="domain" description="C2H2-type" evidence="1">
    <location>
        <begin position="36"/>
        <end position="59"/>
    </location>
</feature>
<name>A0ABM3ULJ2_MUSDO</name>
<dbReference type="SMART" id="SM00355">
    <property type="entry name" value="ZnF_C2H2"/>
    <property type="match status" value="2"/>
</dbReference>
<dbReference type="PROSITE" id="PS00028">
    <property type="entry name" value="ZINC_FINGER_C2H2_1"/>
    <property type="match status" value="2"/>
</dbReference>
<dbReference type="InterPro" id="IPR013087">
    <property type="entry name" value="Znf_C2H2_type"/>
</dbReference>
<dbReference type="GeneID" id="131800730"/>
<feature type="domain" description="C2H2-type" evidence="1">
    <location>
        <begin position="5"/>
        <end position="26"/>
    </location>
</feature>
<reference evidence="3" key="1">
    <citation type="submission" date="2025-08" db="UniProtKB">
        <authorList>
            <consortium name="RefSeq"/>
        </authorList>
    </citation>
    <scope>IDENTIFICATION</scope>
    <source>
        <strain evidence="3">Aabys</strain>
        <tissue evidence="3">Whole body</tissue>
    </source>
</reference>
<sequence length="809" mass="94576">MTLICFKCSKMYNSIKDLVTHLKENHFITTLDKIQCAQPECFQIFNNLKAFRNHILKVHIKNSPGADVSEKHLGKLAQINTEKNFVTEKCSNPELMINIDLEKISNYINAIKTRTLQFLLHLYCKDNLARKDVRQIQESVSEILMPLGSIITEISMNSLSSDLLQIVSELCLNPFKNFKNEYKFLKYIEKENLYQSAKPFLLSNTIEPKVSRGNPDLRPVFLNYYMMPIRFQIKKFFQLPNILHSTLNNIDESIKSSTLSNFVCGEIFRTKLINMQKQYVIPFILYFDDYEINNPLGSHKYSICAAYYIFPNIPQHLQSKLDFIFHFGFIKTSSYKALGNEKTFIHLVNEVKYLEEIGLDIYVNDTNYRVHFVLGGVAGDNLGVNTILGFSKSFSAYSFCRICKLNKNETKNNCNENINSLRNKLNYEQDIDLGNNQDSGIHENSVFNNIKTFHVTENFIFDIMHDLFEGVCIYDLCQILLGLIEENIVTLEQINQRKQLFQYGDQEVGNISPALDITKLKKNKMTMSARECWSFTHFITLMIGDLVPVNNKFWKLLCLLIEIVDVSLQPTFSNNEIQHLRKLIKDHHFLYITLFGQTLKPKHHFLTHYPTAIKKCGPLKNLWSMRFEAKHRPSKVYSRCITSRLNPPLTLSNKACLKFSEFLLRYKSGFPITVELIKQSKNTDLSTFPNFHELIDSDIEEEEYNLMFNLIEEILYKGKEYKINNYISAYHNNLCKFFKIKFFLNRNDDLYVVCYPIEIEFDNHFQAYKIGKALKNKIYIKHISFFTSPPLNIHTSCNGNTYFRNKRYL</sequence>
<gene>
    <name evidence="3" type="primary">LOC131800730</name>
</gene>
<evidence type="ECO:0000313" key="2">
    <source>
        <dbReference type="Proteomes" id="UP001652621"/>
    </source>
</evidence>